<accession>A0A9N7U2L3</accession>
<organism evidence="3 4">
    <name type="scientific">Pleuronectes platessa</name>
    <name type="common">European plaice</name>
    <dbReference type="NCBI Taxonomy" id="8262"/>
    <lineage>
        <taxon>Eukaryota</taxon>
        <taxon>Metazoa</taxon>
        <taxon>Chordata</taxon>
        <taxon>Craniata</taxon>
        <taxon>Vertebrata</taxon>
        <taxon>Euteleostomi</taxon>
        <taxon>Actinopterygii</taxon>
        <taxon>Neopterygii</taxon>
        <taxon>Teleostei</taxon>
        <taxon>Neoteleostei</taxon>
        <taxon>Acanthomorphata</taxon>
        <taxon>Carangaria</taxon>
        <taxon>Pleuronectiformes</taxon>
        <taxon>Pleuronectoidei</taxon>
        <taxon>Pleuronectidae</taxon>
        <taxon>Pleuronectes</taxon>
    </lineage>
</organism>
<gene>
    <name evidence="3" type="ORF">PLEPLA_LOCUS11274</name>
</gene>
<name>A0A9N7U2L3_PLEPL</name>
<protein>
    <submittedName>
        <fullName evidence="3">Uncharacterized protein</fullName>
    </submittedName>
</protein>
<keyword evidence="4" id="KW-1185">Reference proteome</keyword>
<feature type="coiled-coil region" evidence="1">
    <location>
        <begin position="92"/>
        <end position="119"/>
    </location>
</feature>
<comment type="caution">
    <text evidence="3">The sequence shown here is derived from an EMBL/GenBank/DDBJ whole genome shotgun (WGS) entry which is preliminary data.</text>
</comment>
<proteinExistence type="predicted"/>
<sequence>MGRRRFLSKKEEGLNTEIQKEDIRILELKDQLQELNSVHQQELEAAGQAEESLYQELEKLKIANTEIPTKMRIERALTAELQEKQSWRLGLNNRLQMEKHTNQQRVEALHQELVNLKDNNLEDIKLRAVEVVQLREYQDESRTVSGLEPVSVEKVRSKSKKGLDSSSESLLWFEEEGKRRRPQPNGIRHLNTSADQLNPNLP</sequence>
<dbReference type="Proteomes" id="UP001153269">
    <property type="component" value="Unassembled WGS sequence"/>
</dbReference>
<reference evidence="3" key="1">
    <citation type="submission" date="2020-03" db="EMBL/GenBank/DDBJ databases">
        <authorList>
            <person name="Weist P."/>
        </authorList>
    </citation>
    <scope>NUCLEOTIDE SEQUENCE</scope>
</reference>
<feature type="region of interest" description="Disordered" evidence="2">
    <location>
        <begin position="152"/>
        <end position="202"/>
    </location>
</feature>
<evidence type="ECO:0000256" key="1">
    <source>
        <dbReference type="SAM" id="Coils"/>
    </source>
</evidence>
<keyword evidence="1" id="KW-0175">Coiled coil</keyword>
<feature type="coiled-coil region" evidence="1">
    <location>
        <begin position="18"/>
        <end position="49"/>
    </location>
</feature>
<dbReference type="EMBL" id="CADEAL010000651">
    <property type="protein sequence ID" value="CAB1423355.1"/>
    <property type="molecule type" value="Genomic_DNA"/>
</dbReference>
<dbReference type="AlphaFoldDB" id="A0A9N7U2L3"/>
<evidence type="ECO:0000313" key="3">
    <source>
        <dbReference type="EMBL" id="CAB1423355.1"/>
    </source>
</evidence>
<evidence type="ECO:0000256" key="2">
    <source>
        <dbReference type="SAM" id="MobiDB-lite"/>
    </source>
</evidence>
<evidence type="ECO:0000313" key="4">
    <source>
        <dbReference type="Proteomes" id="UP001153269"/>
    </source>
</evidence>
<feature type="compositionally biased region" description="Polar residues" evidence="2">
    <location>
        <begin position="190"/>
        <end position="202"/>
    </location>
</feature>